<gene>
    <name evidence="13" type="ORF">AT746_13745</name>
</gene>
<dbReference type="RefSeq" id="WP_062481229.1">
    <property type="nucleotide sequence ID" value="NZ_CP013650.1"/>
</dbReference>
<comment type="pathway">
    <text evidence="3">Cofactor biosynthesis; riboflavin biosynthesis; riboflavin from 2-hydroxy-3-oxobutyl phosphate and 5-amino-6-(D-ribitylamino)uracil: step 2/2.</text>
</comment>
<dbReference type="NCBIfam" id="TIGR00187">
    <property type="entry name" value="ribE"/>
    <property type="match status" value="1"/>
</dbReference>
<dbReference type="Proteomes" id="UP000068447">
    <property type="component" value="Chromosome"/>
</dbReference>
<dbReference type="InterPro" id="IPR023366">
    <property type="entry name" value="ATP_synth_asu-like_sf"/>
</dbReference>
<evidence type="ECO:0000256" key="8">
    <source>
        <dbReference type="ARBA" id="ARBA00022679"/>
    </source>
</evidence>
<evidence type="ECO:0000256" key="10">
    <source>
        <dbReference type="NCBIfam" id="TIGR00187"/>
    </source>
</evidence>
<dbReference type="FunFam" id="2.40.30.20:FF:000004">
    <property type="entry name" value="Riboflavin synthase, alpha subunit"/>
    <property type="match status" value="1"/>
</dbReference>
<dbReference type="KEGG" id="lal:AT746_13745"/>
<comment type="function">
    <text evidence="2">Catalyzes the dismutation of two molecules of 6,7-dimethyl-8-ribityllumazine, resulting in the formation of riboflavin and 5-amino-6-(D-ribitylamino)uracil.</text>
</comment>
<evidence type="ECO:0000256" key="5">
    <source>
        <dbReference type="ARBA" id="ARBA00012827"/>
    </source>
</evidence>
<dbReference type="PIRSF" id="PIRSF000498">
    <property type="entry name" value="Riboflavin_syn_A"/>
    <property type="match status" value="1"/>
</dbReference>
<evidence type="ECO:0000256" key="6">
    <source>
        <dbReference type="ARBA" id="ARBA00013950"/>
    </source>
</evidence>
<evidence type="ECO:0000256" key="1">
    <source>
        <dbReference type="ARBA" id="ARBA00000968"/>
    </source>
</evidence>
<evidence type="ECO:0000256" key="2">
    <source>
        <dbReference type="ARBA" id="ARBA00002803"/>
    </source>
</evidence>
<dbReference type="InterPro" id="IPR026017">
    <property type="entry name" value="Lumazine-bd_dom"/>
</dbReference>
<keyword evidence="14" id="KW-1185">Reference proteome</keyword>
<dbReference type="FunFam" id="2.40.30.20:FF:000003">
    <property type="entry name" value="Riboflavin synthase, alpha subunit"/>
    <property type="match status" value="1"/>
</dbReference>
<dbReference type="InterPro" id="IPR017938">
    <property type="entry name" value="Riboflavin_synthase-like_b-brl"/>
</dbReference>
<keyword evidence="8" id="KW-0808">Transferase</keyword>
<reference evidence="13 14" key="1">
    <citation type="submission" date="2015-12" db="EMBL/GenBank/DDBJ databases">
        <title>Complete genome of Lacimicrobium alkaliphilum KCTC 32984.</title>
        <authorList>
            <person name="Kim S.-G."/>
            <person name="Lee Y.-J."/>
        </authorList>
    </citation>
    <scope>NUCLEOTIDE SEQUENCE [LARGE SCALE GENOMIC DNA]</scope>
    <source>
        <strain evidence="13 14">YelD216</strain>
    </source>
</reference>
<sequence length="218" mass="23365">MFTGIIEAVGKIQAITPVGGDVRLTLSTGKLDMGDVALGDSIATNGVCLTVVEYSDSQFVADLSTETLRRSTFADASVGQVVNLEKAMLASTRFGGHIVSGHVDGIGEVQSVSEKGRAWEVWVKAPDALAKYMAEKGSITVDGVSLTINQIDGARFMLTLVPHTMQETNIGTYRQGTKVNLEVDVIARYLERLMLGDKAAHSGKEIDMAFLAEHGYLK</sequence>
<comment type="subunit">
    <text evidence="4">Homotrimer.</text>
</comment>
<dbReference type="InterPro" id="IPR001783">
    <property type="entry name" value="Lumazine-bd"/>
</dbReference>
<dbReference type="OrthoDB" id="9788537at2"/>
<dbReference type="PANTHER" id="PTHR21098:SF12">
    <property type="entry name" value="RIBOFLAVIN SYNTHASE"/>
    <property type="match status" value="1"/>
</dbReference>
<evidence type="ECO:0000256" key="3">
    <source>
        <dbReference type="ARBA" id="ARBA00004887"/>
    </source>
</evidence>
<dbReference type="AlphaFoldDB" id="A0A0U3ADT1"/>
<evidence type="ECO:0000256" key="11">
    <source>
        <dbReference type="PROSITE-ProRule" id="PRU00524"/>
    </source>
</evidence>
<organism evidence="13 14">
    <name type="scientific">Lacimicrobium alkaliphilum</name>
    <dbReference type="NCBI Taxonomy" id="1526571"/>
    <lineage>
        <taxon>Bacteria</taxon>
        <taxon>Pseudomonadati</taxon>
        <taxon>Pseudomonadota</taxon>
        <taxon>Gammaproteobacteria</taxon>
        <taxon>Alteromonadales</taxon>
        <taxon>Alteromonadaceae</taxon>
        <taxon>Lacimicrobium</taxon>
    </lineage>
</organism>
<dbReference type="GO" id="GO:0009231">
    <property type="term" value="P:riboflavin biosynthetic process"/>
    <property type="evidence" value="ECO:0007669"/>
    <property type="project" value="UniProtKB-KW"/>
</dbReference>
<feature type="repeat" description="Lumazine-binding" evidence="11">
    <location>
        <begin position="98"/>
        <end position="194"/>
    </location>
</feature>
<dbReference type="EC" id="2.5.1.9" evidence="5 10"/>
<evidence type="ECO:0000259" key="12">
    <source>
        <dbReference type="PROSITE" id="PS51177"/>
    </source>
</evidence>
<feature type="repeat" description="Lumazine-binding" evidence="11">
    <location>
        <begin position="1"/>
        <end position="97"/>
    </location>
</feature>
<name>A0A0U3ADT1_9ALTE</name>
<dbReference type="SUPFAM" id="SSF63380">
    <property type="entry name" value="Riboflavin synthase domain-like"/>
    <property type="match status" value="2"/>
</dbReference>
<keyword evidence="9" id="KW-0677">Repeat</keyword>
<feature type="domain" description="Lumazine-binding" evidence="12">
    <location>
        <begin position="1"/>
        <end position="97"/>
    </location>
</feature>
<dbReference type="NCBIfam" id="NF009566">
    <property type="entry name" value="PRK13020.1"/>
    <property type="match status" value="1"/>
</dbReference>
<evidence type="ECO:0000313" key="13">
    <source>
        <dbReference type="EMBL" id="ALS99214.1"/>
    </source>
</evidence>
<protein>
    <recommendedName>
        <fullName evidence="6 10">Riboflavin synthase</fullName>
        <ecNumber evidence="5 10">2.5.1.9</ecNumber>
    </recommendedName>
</protein>
<dbReference type="PANTHER" id="PTHR21098">
    <property type="entry name" value="RIBOFLAVIN SYNTHASE ALPHA CHAIN"/>
    <property type="match status" value="1"/>
</dbReference>
<dbReference type="Pfam" id="PF00677">
    <property type="entry name" value="Lum_binding"/>
    <property type="match status" value="2"/>
</dbReference>
<evidence type="ECO:0000256" key="7">
    <source>
        <dbReference type="ARBA" id="ARBA00022619"/>
    </source>
</evidence>
<feature type="domain" description="Lumazine-binding" evidence="12">
    <location>
        <begin position="98"/>
        <end position="194"/>
    </location>
</feature>
<evidence type="ECO:0000256" key="9">
    <source>
        <dbReference type="ARBA" id="ARBA00022737"/>
    </source>
</evidence>
<dbReference type="STRING" id="1526571.AT746_13745"/>
<dbReference type="GO" id="GO:0004746">
    <property type="term" value="F:riboflavin synthase activity"/>
    <property type="evidence" value="ECO:0007669"/>
    <property type="project" value="UniProtKB-UniRule"/>
</dbReference>
<keyword evidence="7" id="KW-0686">Riboflavin biosynthesis</keyword>
<evidence type="ECO:0000313" key="14">
    <source>
        <dbReference type="Proteomes" id="UP000068447"/>
    </source>
</evidence>
<comment type="catalytic activity">
    <reaction evidence="1">
        <text>2 6,7-dimethyl-8-(1-D-ribityl)lumazine + H(+) = 5-amino-6-(D-ribitylamino)uracil + riboflavin</text>
        <dbReference type="Rhea" id="RHEA:20772"/>
        <dbReference type="ChEBI" id="CHEBI:15378"/>
        <dbReference type="ChEBI" id="CHEBI:15934"/>
        <dbReference type="ChEBI" id="CHEBI:57986"/>
        <dbReference type="ChEBI" id="CHEBI:58201"/>
        <dbReference type="EC" id="2.5.1.9"/>
    </reaction>
</comment>
<proteinExistence type="predicted"/>
<dbReference type="PROSITE" id="PS51177">
    <property type="entry name" value="LUMAZINE_BIND"/>
    <property type="match status" value="2"/>
</dbReference>
<dbReference type="EMBL" id="CP013650">
    <property type="protein sequence ID" value="ALS99214.1"/>
    <property type="molecule type" value="Genomic_DNA"/>
</dbReference>
<dbReference type="CDD" id="cd00402">
    <property type="entry name" value="Riboflavin_synthase_like"/>
    <property type="match status" value="1"/>
</dbReference>
<accession>A0A0U3ADT1</accession>
<dbReference type="Gene3D" id="2.40.30.20">
    <property type="match status" value="2"/>
</dbReference>
<dbReference type="NCBIfam" id="NF006767">
    <property type="entry name" value="PRK09289.1"/>
    <property type="match status" value="1"/>
</dbReference>
<evidence type="ECO:0000256" key="4">
    <source>
        <dbReference type="ARBA" id="ARBA00011233"/>
    </source>
</evidence>